<organism evidence="2 3">
    <name type="scientific">Podospora aff. communis PSN243</name>
    <dbReference type="NCBI Taxonomy" id="3040156"/>
    <lineage>
        <taxon>Eukaryota</taxon>
        <taxon>Fungi</taxon>
        <taxon>Dikarya</taxon>
        <taxon>Ascomycota</taxon>
        <taxon>Pezizomycotina</taxon>
        <taxon>Sordariomycetes</taxon>
        <taxon>Sordariomycetidae</taxon>
        <taxon>Sordariales</taxon>
        <taxon>Podosporaceae</taxon>
        <taxon>Podospora</taxon>
    </lineage>
</organism>
<sequence>MATERREISADVVDAVSRELALMTKKLRRRGSSVHNLGRFSQPAGDLIPYEAIVEPYRGAFEIWSLSSVAAAESPPDVPLTDRLSQPPRNTGQYVGIWKDGAVSQELRADPGNSRRRRPELEHCSCCAFPDRNVVKWQWWSNAAGCNAGAPTWRSSDKISPAPTTLQPDPIIPPENAELLNDVTTNRNISAQQRAPRKDGTVIAVRVGCERRAGFSGVSMTNAGQAMTSAVRRDWSKSLDGSKPAKAVHRSLG</sequence>
<keyword evidence="3" id="KW-1185">Reference proteome</keyword>
<comment type="caution">
    <text evidence="2">The sequence shown here is derived from an EMBL/GenBank/DDBJ whole genome shotgun (WGS) entry which is preliminary data.</text>
</comment>
<gene>
    <name evidence="2" type="ORF">QBC34DRAFT_425402</name>
</gene>
<dbReference type="Proteomes" id="UP001321760">
    <property type="component" value="Unassembled WGS sequence"/>
</dbReference>
<evidence type="ECO:0000313" key="3">
    <source>
        <dbReference type="Proteomes" id="UP001321760"/>
    </source>
</evidence>
<name>A0AAV9GN55_9PEZI</name>
<protein>
    <submittedName>
        <fullName evidence="2">Uncharacterized protein</fullName>
    </submittedName>
</protein>
<evidence type="ECO:0000256" key="1">
    <source>
        <dbReference type="SAM" id="MobiDB-lite"/>
    </source>
</evidence>
<reference evidence="2" key="2">
    <citation type="submission" date="2023-05" db="EMBL/GenBank/DDBJ databases">
        <authorList>
            <consortium name="Lawrence Berkeley National Laboratory"/>
            <person name="Steindorff A."/>
            <person name="Hensen N."/>
            <person name="Bonometti L."/>
            <person name="Westerberg I."/>
            <person name="Brannstrom I.O."/>
            <person name="Guillou S."/>
            <person name="Cros-Aarteil S."/>
            <person name="Calhoun S."/>
            <person name="Haridas S."/>
            <person name="Kuo A."/>
            <person name="Mondo S."/>
            <person name="Pangilinan J."/>
            <person name="Riley R."/>
            <person name="Labutti K."/>
            <person name="Andreopoulos B."/>
            <person name="Lipzen A."/>
            <person name="Chen C."/>
            <person name="Yanf M."/>
            <person name="Daum C."/>
            <person name="Ng V."/>
            <person name="Clum A."/>
            <person name="Ohm R."/>
            <person name="Martin F."/>
            <person name="Silar P."/>
            <person name="Natvig D."/>
            <person name="Lalanne C."/>
            <person name="Gautier V."/>
            <person name="Ament-Velasquez S.L."/>
            <person name="Kruys A."/>
            <person name="Hutchinson M.I."/>
            <person name="Powell A.J."/>
            <person name="Barry K."/>
            <person name="Miller A.N."/>
            <person name="Grigoriev I.V."/>
            <person name="Debuchy R."/>
            <person name="Gladieux P."/>
            <person name="Thoren M.H."/>
            <person name="Johannesson H."/>
        </authorList>
    </citation>
    <scope>NUCLEOTIDE SEQUENCE</scope>
    <source>
        <strain evidence="2">PSN243</strain>
    </source>
</reference>
<dbReference type="AlphaFoldDB" id="A0AAV9GN55"/>
<proteinExistence type="predicted"/>
<evidence type="ECO:0000313" key="2">
    <source>
        <dbReference type="EMBL" id="KAK4449627.1"/>
    </source>
</evidence>
<dbReference type="EMBL" id="MU865936">
    <property type="protein sequence ID" value="KAK4449627.1"/>
    <property type="molecule type" value="Genomic_DNA"/>
</dbReference>
<accession>A0AAV9GN55</accession>
<reference evidence="2" key="1">
    <citation type="journal article" date="2023" name="Mol. Phylogenet. Evol.">
        <title>Genome-scale phylogeny and comparative genomics of the fungal order Sordariales.</title>
        <authorList>
            <person name="Hensen N."/>
            <person name="Bonometti L."/>
            <person name="Westerberg I."/>
            <person name="Brannstrom I.O."/>
            <person name="Guillou S."/>
            <person name="Cros-Aarteil S."/>
            <person name="Calhoun S."/>
            <person name="Haridas S."/>
            <person name="Kuo A."/>
            <person name="Mondo S."/>
            <person name="Pangilinan J."/>
            <person name="Riley R."/>
            <person name="LaButti K."/>
            <person name="Andreopoulos B."/>
            <person name="Lipzen A."/>
            <person name="Chen C."/>
            <person name="Yan M."/>
            <person name="Daum C."/>
            <person name="Ng V."/>
            <person name="Clum A."/>
            <person name="Steindorff A."/>
            <person name="Ohm R.A."/>
            <person name="Martin F."/>
            <person name="Silar P."/>
            <person name="Natvig D.O."/>
            <person name="Lalanne C."/>
            <person name="Gautier V."/>
            <person name="Ament-Velasquez S.L."/>
            <person name="Kruys A."/>
            <person name="Hutchinson M.I."/>
            <person name="Powell A.J."/>
            <person name="Barry K."/>
            <person name="Miller A.N."/>
            <person name="Grigoriev I.V."/>
            <person name="Debuchy R."/>
            <person name="Gladieux P."/>
            <person name="Hiltunen Thoren M."/>
            <person name="Johannesson H."/>
        </authorList>
    </citation>
    <scope>NUCLEOTIDE SEQUENCE</scope>
    <source>
        <strain evidence="2">PSN243</strain>
    </source>
</reference>
<feature type="region of interest" description="Disordered" evidence="1">
    <location>
        <begin position="150"/>
        <end position="172"/>
    </location>
</feature>